<evidence type="ECO:0000313" key="4">
    <source>
        <dbReference type="EMBL" id="KCZ55932.1"/>
    </source>
</evidence>
<evidence type="ECO:0000256" key="1">
    <source>
        <dbReference type="SAM" id="Coils"/>
    </source>
</evidence>
<feature type="domain" description="HTH cro/C1-type" evidence="3">
    <location>
        <begin position="26"/>
        <end position="80"/>
    </location>
</feature>
<keyword evidence="1" id="KW-0175">Coiled coil</keyword>
<sequence>MAKRNESSSSEARKPGSADLYTGRQVRTARKQRGLTQEGLASQLGLTFQQIQKYEAGHSRLTAGRLREIAIVLHKSIDFFYEPIDLRAEETADAELRAKVKELQHKARKLIADMADPEDLQAAVHLLNAMKPRPERDAQA</sequence>
<dbReference type="InterPro" id="IPR001387">
    <property type="entry name" value="Cro/C1-type_HTH"/>
</dbReference>
<evidence type="ECO:0000256" key="2">
    <source>
        <dbReference type="SAM" id="MobiDB-lite"/>
    </source>
</evidence>
<dbReference type="CDD" id="cd00093">
    <property type="entry name" value="HTH_XRE"/>
    <property type="match status" value="1"/>
</dbReference>
<organism evidence="4 5">
    <name type="scientific">Hyphomonas beringensis</name>
    <dbReference type="NCBI Taxonomy" id="1280946"/>
    <lineage>
        <taxon>Bacteria</taxon>
        <taxon>Pseudomonadati</taxon>
        <taxon>Pseudomonadota</taxon>
        <taxon>Alphaproteobacteria</taxon>
        <taxon>Hyphomonadales</taxon>
        <taxon>Hyphomonadaceae</taxon>
        <taxon>Hyphomonas</taxon>
    </lineage>
</organism>
<comment type="caution">
    <text evidence="4">The sequence shown here is derived from an EMBL/GenBank/DDBJ whole genome shotgun (WGS) entry which is preliminary data.</text>
</comment>
<feature type="region of interest" description="Disordered" evidence="2">
    <location>
        <begin position="1"/>
        <end position="34"/>
    </location>
</feature>
<dbReference type="RefSeq" id="WP_051601115.1">
    <property type="nucleotide sequence ID" value="NZ_AWFF01000026.1"/>
</dbReference>
<dbReference type="SMART" id="SM00530">
    <property type="entry name" value="HTH_XRE"/>
    <property type="match status" value="1"/>
</dbReference>
<feature type="coiled-coil region" evidence="1">
    <location>
        <begin position="86"/>
        <end position="113"/>
    </location>
</feature>
<dbReference type="Pfam" id="PF01381">
    <property type="entry name" value="HTH_3"/>
    <property type="match status" value="1"/>
</dbReference>
<feature type="compositionally biased region" description="Basic and acidic residues" evidence="2">
    <location>
        <begin position="1"/>
        <end position="16"/>
    </location>
</feature>
<keyword evidence="5" id="KW-1185">Reference proteome</keyword>
<dbReference type="PATRIC" id="fig|1280946.3.peg.798"/>
<dbReference type="EMBL" id="AWFF01000026">
    <property type="protein sequence ID" value="KCZ55932.1"/>
    <property type="molecule type" value="Genomic_DNA"/>
</dbReference>
<proteinExistence type="predicted"/>
<evidence type="ECO:0000259" key="3">
    <source>
        <dbReference type="PROSITE" id="PS50943"/>
    </source>
</evidence>
<dbReference type="OrthoDB" id="9797172at2"/>
<protein>
    <recommendedName>
        <fullName evidence="3">HTH cro/C1-type domain-containing protein</fullName>
    </recommendedName>
</protein>
<accession>A0A062UC74</accession>
<dbReference type="InterPro" id="IPR010982">
    <property type="entry name" value="Lambda_DNA-bd_dom_sf"/>
</dbReference>
<dbReference type="eggNOG" id="COG1396">
    <property type="taxonomic scope" value="Bacteria"/>
</dbReference>
<dbReference type="Proteomes" id="UP000027037">
    <property type="component" value="Unassembled WGS sequence"/>
</dbReference>
<dbReference type="STRING" id="1280946.HY29_10020"/>
<name>A0A062UC74_9PROT</name>
<dbReference type="AlphaFoldDB" id="A0A062UC74"/>
<dbReference type="Gene3D" id="1.10.260.40">
    <property type="entry name" value="lambda repressor-like DNA-binding domains"/>
    <property type="match status" value="1"/>
</dbReference>
<reference evidence="4 5" key="1">
    <citation type="journal article" date="2014" name="Antonie Van Leeuwenhoek">
        <title>Hyphomonas beringensis sp. nov. and Hyphomonas chukchiensis sp. nov., isolated from surface seawater of the Bering Sea and Chukchi Sea.</title>
        <authorList>
            <person name="Li C."/>
            <person name="Lai Q."/>
            <person name="Li G."/>
            <person name="Dong C."/>
            <person name="Wang J."/>
            <person name="Liao Y."/>
            <person name="Shao Z."/>
        </authorList>
    </citation>
    <scope>NUCLEOTIDE SEQUENCE [LARGE SCALE GENOMIC DNA]</scope>
    <source>
        <strain evidence="4 5">25B14_1</strain>
    </source>
</reference>
<gene>
    <name evidence="4" type="ORF">HY29_10020</name>
</gene>
<dbReference type="GO" id="GO:0003677">
    <property type="term" value="F:DNA binding"/>
    <property type="evidence" value="ECO:0007669"/>
    <property type="project" value="InterPro"/>
</dbReference>
<dbReference type="PROSITE" id="PS50943">
    <property type="entry name" value="HTH_CROC1"/>
    <property type="match status" value="1"/>
</dbReference>
<dbReference type="SUPFAM" id="SSF47413">
    <property type="entry name" value="lambda repressor-like DNA-binding domains"/>
    <property type="match status" value="1"/>
</dbReference>
<evidence type="ECO:0000313" key="5">
    <source>
        <dbReference type="Proteomes" id="UP000027037"/>
    </source>
</evidence>